<reference evidence="1 2" key="1">
    <citation type="submission" date="2017-04" db="EMBL/GenBank/DDBJ databases">
        <title>Complete Genome Sequence of Bacillus thuringiensis type Strain ATCC 10792.</title>
        <authorList>
            <person name="Oh D.-H."/>
            <person name="Park B.-J."/>
            <person name="Shuai W."/>
            <person name="Chelliah R."/>
        </authorList>
    </citation>
    <scope>NUCLEOTIDE SEQUENCE [LARGE SCALE GENOMIC DNA]</scope>
    <source>
        <strain evidence="1 2">ATCC 10792</strain>
    </source>
</reference>
<proteinExistence type="predicted"/>
<name>A0A1W6WIM6_BACTU</name>
<gene>
    <name evidence="1" type="ORF">CAB88_02735</name>
</gene>
<keyword evidence="2" id="KW-1185">Reference proteome</keyword>
<dbReference type="Proteomes" id="UP000194143">
    <property type="component" value="Chromosome"/>
</dbReference>
<dbReference type="EMBL" id="CP021061">
    <property type="protein sequence ID" value="ARP56083.1"/>
    <property type="molecule type" value="Genomic_DNA"/>
</dbReference>
<dbReference type="AlphaFoldDB" id="A0A1W6WIM6"/>
<evidence type="ECO:0008006" key="3">
    <source>
        <dbReference type="Google" id="ProtNLM"/>
    </source>
</evidence>
<protein>
    <recommendedName>
        <fullName evidence="3">Phage protein</fullName>
    </recommendedName>
</protein>
<accession>A0A1W6WIM6</accession>
<sequence>MSKSKVLLSHKLWERAQSKEELKHSIARYIQAGYPNYRIEKVVKEKGSYLAICRRGNRHE</sequence>
<evidence type="ECO:0000313" key="1">
    <source>
        <dbReference type="EMBL" id="ARP56083.1"/>
    </source>
</evidence>
<evidence type="ECO:0000313" key="2">
    <source>
        <dbReference type="Proteomes" id="UP000194143"/>
    </source>
</evidence>
<organism evidence="1 2">
    <name type="scientific">Bacillus thuringiensis</name>
    <dbReference type="NCBI Taxonomy" id="1428"/>
    <lineage>
        <taxon>Bacteria</taxon>
        <taxon>Bacillati</taxon>
        <taxon>Bacillota</taxon>
        <taxon>Bacilli</taxon>
        <taxon>Bacillales</taxon>
        <taxon>Bacillaceae</taxon>
        <taxon>Bacillus</taxon>
        <taxon>Bacillus cereus group</taxon>
    </lineage>
</organism>